<proteinExistence type="predicted"/>
<dbReference type="EMBL" id="DSUT01000182">
    <property type="protein sequence ID" value="HGK28978.1"/>
    <property type="molecule type" value="Genomic_DNA"/>
</dbReference>
<protein>
    <recommendedName>
        <fullName evidence="1">FlgD/Vpr Ig-like domain-containing protein</fullName>
    </recommendedName>
</protein>
<reference evidence="2" key="1">
    <citation type="journal article" date="2020" name="mSystems">
        <title>Genome- and Community-Level Interaction Insights into Carbon Utilization and Element Cycling Functions of Hydrothermarchaeota in Hydrothermal Sediment.</title>
        <authorList>
            <person name="Zhou Z."/>
            <person name="Liu Y."/>
            <person name="Xu W."/>
            <person name="Pan J."/>
            <person name="Luo Z.H."/>
            <person name="Li M."/>
        </authorList>
    </citation>
    <scope>NUCLEOTIDE SEQUENCE [LARGE SCALE GENOMIC DNA]</scope>
    <source>
        <strain evidence="2">SpSt-488</strain>
    </source>
</reference>
<comment type="caution">
    <text evidence="2">The sequence shown here is derived from an EMBL/GenBank/DDBJ whole genome shotgun (WGS) entry which is preliminary data.</text>
</comment>
<sequence length="570" mass="63509">MYAFEHATETWREDAEELELMPYGIDYAGAMAYERKNHGRLFVASDEDVEGENYLNVYTFNNTWGLDGHWNDPELQAPIALPERIGPGVALAFQPSNNLGSLLSGFLYLIPGGGTSTLYRRAFNLVNWTPDGLGPGNGAAVTLDSLEFDWSTRVGASYEIQVARTPDFRSPVISLATTEAEFCPPRGRLPRGGPYYWRARFVMRGRPSEWGETRSFTLTSEARPREARTFPAEGTLMSGDNVAFDWPSALRAVRYQLQVARSPDFGAPVINAEVTPSEYTARVPLPSGRYYWRTRWQAASGEWSEWSATSSFETNYGWQTLPSKPDASIWEGGAMCYVIDRENPPVEALYVLVGNGEQEFWRFNLGSMAWERREDTPVPQTWGASLTSRHVWHSSRLLSALMGGEDTTLWEYDIRDNAWGPDGDGTPLPRACGGGSCIVRDEGDYYLTLVIAGEYLPPPTNFYKRVPSPEEDGPMASGLSRRRVESVRLSWSAGEARLSYVLGSPGTVRAVVFDAAGRRVRTLFSEQQAAGEHSLVWDLADANGRRVRAGVHFVALDSDGTRTMLKVPVW</sequence>
<evidence type="ECO:0000259" key="1">
    <source>
        <dbReference type="Pfam" id="PF13860"/>
    </source>
</evidence>
<gene>
    <name evidence="2" type="ORF">ENS41_08565</name>
</gene>
<dbReference type="InterPro" id="IPR011043">
    <property type="entry name" value="Gal_Oxase/kelch_b-propeller"/>
</dbReference>
<name>A0A7C4GHI9_UNCW3</name>
<dbReference type="Gene3D" id="2.60.40.10">
    <property type="entry name" value="Immunoglobulins"/>
    <property type="match status" value="2"/>
</dbReference>
<feature type="domain" description="FlgD/Vpr Ig-like" evidence="1">
    <location>
        <begin position="506"/>
        <end position="555"/>
    </location>
</feature>
<dbReference type="InterPro" id="IPR025965">
    <property type="entry name" value="FlgD/Vpr_Ig-like"/>
</dbReference>
<dbReference type="Pfam" id="PF13860">
    <property type="entry name" value="FlgD_ig"/>
    <property type="match status" value="1"/>
</dbReference>
<dbReference type="SUPFAM" id="SSF50965">
    <property type="entry name" value="Galactose oxidase, central domain"/>
    <property type="match status" value="1"/>
</dbReference>
<dbReference type="AlphaFoldDB" id="A0A7C4GHI9"/>
<dbReference type="Gene3D" id="2.60.40.4070">
    <property type="match status" value="1"/>
</dbReference>
<dbReference type="InterPro" id="IPR013783">
    <property type="entry name" value="Ig-like_fold"/>
</dbReference>
<evidence type="ECO:0000313" key="2">
    <source>
        <dbReference type="EMBL" id="HGK28978.1"/>
    </source>
</evidence>
<accession>A0A7C4GHI9</accession>
<organism evidence="2">
    <name type="scientific">candidate division WOR-3 bacterium</name>
    <dbReference type="NCBI Taxonomy" id="2052148"/>
    <lineage>
        <taxon>Bacteria</taxon>
        <taxon>Bacteria division WOR-3</taxon>
    </lineage>
</organism>